<dbReference type="SFLD" id="SFLDG01129">
    <property type="entry name" value="C1.5:_HAD__Beta-PGM__Phosphata"/>
    <property type="match status" value="1"/>
</dbReference>
<dbReference type="SUPFAM" id="SSF56784">
    <property type="entry name" value="HAD-like"/>
    <property type="match status" value="1"/>
</dbReference>
<name>A0ABV6S3Y4_9SPHN</name>
<reference evidence="5 6" key="1">
    <citation type="submission" date="2024-09" db="EMBL/GenBank/DDBJ databases">
        <authorList>
            <person name="Sun Q."/>
            <person name="Mori K."/>
        </authorList>
    </citation>
    <scope>NUCLEOTIDE SEQUENCE [LARGE SCALE GENOMIC DNA]</scope>
    <source>
        <strain evidence="5 6">CICC 11035S</strain>
    </source>
</reference>
<dbReference type="PANTHER" id="PTHR43434">
    <property type="entry name" value="PHOSPHOGLYCOLATE PHOSPHATASE"/>
    <property type="match status" value="1"/>
</dbReference>
<evidence type="ECO:0000256" key="1">
    <source>
        <dbReference type="ARBA" id="ARBA00000830"/>
    </source>
</evidence>
<evidence type="ECO:0000256" key="3">
    <source>
        <dbReference type="ARBA" id="ARBA00006171"/>
    </source>
</evidence>
<dbReference type="GO" id="GO:0016787">
    <property type="term" value="F:hydrolase activity"/>
    <property type="evidence" value="ECO:0007669"/>
    <property type="project" value="UniProtKB-KW"/>
</dbReference>
<protein>
    <recommendedName>
        <fullName evidence="4">phosphoglycolate phosphatase</fullName>
        <ecNumber evidence="4">3.1.3.18</ecNumber>
    </recommendedName>
</protein>
<keyword evidence="6" id="KW-1185">Reference proteome</keyword>
<dbReference type="SFLD" id="SFLDS00003">
    <property type="entry name" value="Haloacid_Dehalogenase"/>
    <property type="match status" value="1"/>
</dbReference>
<dbReference type="NCBIfam" id="TIGR01509">
    <property type="entry name" value="HAD-SF-IA-v3"/>
    <property type="match status" value="1"/>
</dbReference>
<dbReference type="NCBIfam" id="TIGR01549">
    <property type="entry name" value="HAD-SF-IA-v1"/>
    <property type="match status" value="1"/>
</dbReference>
<organism evidence="5 6">
    <name type="scientific">Novosphingobium clariflavum</name>
    <dbReference type="NCBI Taxonomy" id="2029884"/>
    <lineage>
        <taxon>Bacteria</taxon>
        <taxon>Pseudomonadati</taxon>
        <taxon>Pseudomonadota</taxon>
        <taxon>Alphaproteobacteria</taxon>
        <taxon>Sphingomonadales</taxon>
        <taxon>Sphingomonadaceae</taxon>
        <taxon>Novosphingobium</taxon>
    </lineage>
</organism>
<comment type="catalytic activity">
    <reaction evidence="1">
        <text>2-phosphoglycolate + H2O = glycolate + phosphate</text>
        <dbReference type="Rhea" id="RHEA:14369"/>
        <dbReference type="ChEBI" id="CHEBI:15377"/>
        <dbReference type="ChEBI" id="CHEBI:29805"/>
        <dbReference type="ChEBI" id="CHEBI:43474"/>
        <dbReference type="ChEBI" id="CHEBI:58033"/>
        <dbReference type="EC" id="3.1.3.18"/>
    </reaction>
</comment>
<dbReference type="InterPro" id="IPR050155">
    <property type="entry name" value="HAD-like_hydrolase_sf"/>
</dbReference>
<evidence type="ECO:0000313" key="6">
    <source>
        <dbReference type="Proteomes" id="UP001589858"/>
    </source>
</evidence>
<gene>
    <name evidence="5" type="ORF">ACFFF8_05010</name>
</gene>
<dbReference type="InterPro" id="IPR041492">
    <property type="entry name" value="HAD_2"/>
</dbReference>
<dbReference type="RefSeq" id="WP_267223288.1">
    <property type="nucleotide sequence ID" value="NZ_JAPCWC010000021.1"/>
</dbReference>
<proteinExistence type="inferred from homology"/>
<comment type="pathway">
    <text evidence="2">Organic acid metabolism; glycolate biosynthesis; glycolate from 2-phosphoglycolate: step 1/1.</text>
</comment>
<dbReference type="InterPro" id="IPR023214">
    <property type="entry name" value="HAD_sf"/>
</dbReference>
<dbReference type="InterPro" id="IPR036412">
    <property type="entry name" value="HAD-like_sf"/>
</dbReference>
<dbReference type="PANTHER" id="PTHR43434:SF1">
    <property type="entry name" value="PHOSPHOGLYCOLATE PHOSPHATASE"/>
    <property type="match status" value="1"/>
</dbReference>
<dbReference type="Gene3D" id="1.10.150.240">
    <property type="entry name" value="Putative phosphatase, domain 2"/>
    <property type="match status" value="1"/>
</dbReference>
<evidence type="ECO:0000256" key="4">
    <source>
        <dbReference type="ARBA" id="ARBA00013078"/>
    </source>
</evidence>
<dbReference type="Gene3D" id="3.40.50.1000">
    <property type="entry name" value="HAD superfamily/HAD-like"/>
    <property type="match status" value="1"/>
</dbReference>
<dbReference type="InterPro" id="IPR023198">
    <property type="entry name" value="PGP-like_dom2"/>
</dbReference>
<evidence type="ECO:0000313" key="5">
    <source>
        <dbReference type="EMBL" id="MFC0683945.1"/>
    </source>
</evidence>
<sequence length="224" mass="24642">MIRHVIFDLDGTLVDSCRACMTIVEQMLADRGVPRRLDERRARTLISRGGKPLVRGLMGDACLDADADLAEFRRRYAHSRTPETDLYPQVRQGLEQLVQAGLSLAICTNKPQNLCDAVLRDTGIAPLFDCVVGGREGLRAKPEPDLLGLALDRLGASASQCLFVGDSEVDHEVAHALAMPFLFAAWGYAQEGWDPHPSPRFATFGDVTRAIIALLEPEEARRYG</sequence>
<evidence type="ECO:0000256" key="2">
    <source>
        <dbReference type="ARBA" id="ARBA00004818"/>
    </source>
</evidence>
<keyword evidence="5" id="KW-0378">Hydrolase</keyword>
<dbReference type="Pfam" id="PF13419">
    <property type="entry name" value="HAD_2"/>
    <property type="match status" value="1"/>
</dbReference>
<comment type="similarity">
    <text evidence="3">Belongs to the HAD-like hydrolase superfamily. CbbY/CbbZ/Gph/YieH family.</text>
</comment>
<dbReference type="EC" id="3.1.3.18" evidence="4"/>
<dbReference type="EMBL" id="JBHLTM010000019">
    <property type="protein sequence ID" value="MFC0683945.1"/>
    <property type="molecule type" value="Genomic_DNA"/>
</dbReference>
<dbReference type="Proteomes" id="UP001589858">
    <property type="component" value="Unassembled WGS sequence"/>
</dbReference>
<comment type="caution">
    <text evidence="5">The sequence shown here is derived from an EMBL/GenBank/DDBJ whole genome shotgun (WGS) entry which is preliminary data.</text>
</comment>
<accession>A0ABV6S3Y4</accession>
<dbReference type="InterPro" id="IPR006439">
    <property type="entry name" value="HAD-SF_hydro_IA"/>
</dbReference>